<dbReference type="KEGG" id="dosa:Os03g0804000"/>
<protein>
    <submittedName>
        <fullName evidence="1">Os03g0804000 protein</fullName>
    </submittedName>
</protein>
<accession>A0A0N7KI86</accession>
<dbReference type="Gramene" id="Os03t0804000-01">
    <property type="protein sequence ID" value="Os03t0804000-01"/>
    <property type="gene ID" value="Os03g0804000"/>
</dbReference>
<gene>
    <name evidence="1" type="ordered locus">Os03g0804000</name>
</gene>
<sequence>MVRGGDAAAAAAAWPRDLLVAGVVDASRRPGGEGLYCLWIVRGLFVGWYGQIILLGPYLDRLRSWPIAYGWAGLWRLSWICNSAFSGLRVLTSTFFSLFSFCPISSGHSIFTHGLYL</sequence>
<dbReference type="Proteomes" id="UP000000763">
    <property type="component" value="Chromosome 3"/>
</dbReference>
<dbReference type="EMBL" id="AP008209">
    <property type="protein sequence ID" value="BAF13529.1"/>
    <property type="molecule type" value="Genomic_DNA"/>
</dbReference>
<organism evidence="1 2">
    <name type="scientific">Oryza sativa subsp. japonica</name>
    <name type="common">Rice</name>
    <dbReference type="NCBI Taxonomy" id="39947"/>
    <lineage>
        <taxon>Eukaryota</taxon>
        <taxon>Viridiplantae</taxon>
        <taxon>Streptophyta</taxon>
        <taxon>Embryophyta</taxon>
        <taxon>Tracheophyta</taxon>
        <taxon>Spermatophyta</taxon>
        <taxon>Magnoliopsida</taxon>
        <taxon>Liliopsida</taxon>
        <taxon>Poales</taxon>
        <taxon>Poaceae</taxon>
        <taxon>BOP clade</taxon>
        <taxon>Oryzoideae</taxon>
        <taxon>Oryzeae</taxon>
        <taxon>Oryzinae</taxon>
        <taxon>Oryza</taxon>
        <taxon>Oryza sativa</taxon>
    </lineage>
</organism>
<evidence type="ECO:0000313" key="2">
    <source>
        <dbReference type="Proteomes" id="UP000000763"/>
    </source>
</evidence>
<proteinExistence type="predicted"/>
<reference evidence="2" key="2">
    <citation type="journal article" date="2008" name="Nucleic Acids Res.">
        <title>The rice annotation project database (RAP-DB): 2008 update.</title>
        <authorList>
            <consortium name="The rice annotation project (RAP)"/>
        </authorList>
    </citation>
    <scope>GENOME REANNOTATION</scope>
    <source>
        <strain evidence="2">cv. Nipponbare</strain>
    </source>
</reference>
<evidence type="ECO:0000313" key="1">
    <source>
        <dbReference type="EMBL" id="BAF13529.1"/>
    </source>
</evidence>
<reference evidence="1 2" key="1">
    <citation type="journal article" date="2005" name="Nature">
        <title>The map-based sequence of the rice genome.</title>
        <authorList>
            <consortium name="International rice genome sequencing project (IRGSP)"/>
            <person name="Matsumoto T."/>
            <person name="Wu J."/>
            <person name="Kanamori H."/>
            <person name="Katayose Y."/>
            <person name="Fujisawa M."/>
            <person name="Namiki N."/>
            <person name="Mizuno H."/>
            <person name="Yamamoto K."/>
            <person name="Antonio B.A."/>
            <person name="Baba T."/>
            <person name="Sakata K."/>
            <person name="Nagamura Y."/>
            <person name="Aoki H."/>
            <person name="Arikawa K."/>
            <person name="Arita K."/>
            <person name="Bito T."/>
            <person name="Chiden Y."/>
            <person name="Fujitsuka N."/>
            <person name="Fukunaka R."/>
            <person name="Hamada M."/>
            <person name="Harada C."/>
            <person name="Hayashi A."/>
            <person name="Hijishita S."/>
            <person name="Honda M."/>
            <person name="Hosokawa S."/>
            <person name="Ichikawa Y."/>
            <person name="Idonuma A."/>
            <person name="Iijima M."/>
            <person name="Ikeda M."/>
            <person name="Ikeno M."/>
            <person name="Ito K."/>
            <person name="Ito S."/>
            <person name="Ito T."/>
            <person name="Ito Y."/>
            <person name="Ito Y."/>
            <person name="Iwabuchi A."/>
            <person name="Kamiya K."/>
            <person name="Karasawa W."/>
            <person name="Kurita K."/>
            <person name="Katagiri S."/>
            <person name="Kikuta A."/>
            <person name="Kobayashi H."/>
            <person name="Kobayashi N."/>
            <person name="Machita K."/>
            <person name="Maehara T."/>
            <person name="Masukawa M."/>
            <person name="Mizubayashi T."/>
            <person name="Mukai Y."/>
            <person name="Nagasaki H."/>
            <person name="Nagata Y."/>
            <person name="Naito S."/>
            <person name="Nakashima M."/>
            <person name="Nakama Y."/>
            <person name="Nakamichi Y."/>
            <person name="Nakamura M."/>
            <person name="Meguro A."/>
            <person name="Negishi M."/>
            <person name="Ohta I."/>
            <person name="Ohta T."/>
            <person name="Okamoto M."/>
            <person name="Ono N."/>
            <person name="Saji S."/>
            <person name="Sakaguchi M."/>
            <person name="Sakai K."/>
            <person name="Shibata M."/>
            <person name="Shimokawa T."/>
            <person name="Song J."/>
            <person name="Takazaki Y."/>
            <person name="Terasawa K."/>
            <person name="Tsugane M."/>
            <person name="Tsuji K."/>
            <person name="Ueda S."/>
            <person name="Waki K."/>
            <person name="Yamagata H."/>
            <person name="Yamamoto M."/>
            <person name="Yamamoto S."/>
            <person name="Yamane H."/>
            <person name="Yoshiki S."/>
            <person name="Yoshihara R."/>
            <person name="Yukawa K."/>
            <person name="Zhong H."/>
            <person name="Yano M."/>
            <person name="Yuan Q."/>
            <person name="Ouyang S."/>
            <person name="Liu J."/>
            <person name="Jones K.M."/>
            <person name="Gansberger K."/>
            <person name="Moffat K."/>
            <person name="Hill J."/>
            <person name="Bera J."/>
            <person name="Fadrosh D."/>
            <person name="Jin S."/>
            <person name="Johri S."/>
            <person name="Kim M."/>
            <person name="Overton L."/>
            <person name="Reardon M."/>
            <person name="Tsitrin T."/>
            <person name="Vuong H."/>
            <person name="Weaver B."/>
            <person name="Ciecko A."/>
            <person name="Tallon L."/>
            <person name="Jackson J."/>
            <person name="Pai G."/>
            <person name="Aken S.V."/>
            <person name="Utterback T."/>
            <person name="Reidmuller S."/>
            <person name="Feldblyum T."/>
            <person name="Hsiao J."/>
            <person name="Zismann V."/>
            <person name="Iobst S."/>
            <person name="de Vazeille A.R."/>
            <person name="Buell C.R."/>
            <person name="Ying K."/>
            <person name="Li Y."/>
            <person name="Lu T."/>
            <person name="Huang Y."/>
            <person name="Zhao Q."/>
            <person name="Feng Q."/>
            <person name="Zhang L."/>
            <person name="Zhu J."/>
            <person name="Weng Q."/>
            <person name="Mu J."/>
            <person name="Lu Y."/>
            <person name="Fan D."/>
            <person name="Liu Y."/>
            <person name="Guan J."/>
            <person name="Zhang Y."/>
            <person name="Yu S."/>
            <person name="Liu X."/>
            <person name="Zhang Y."/>
            <person name="Hong G."/>
            <person name="Han B."/>
            <person name="Choisne N."/>
            <person name="Demange N."/>
            <person name="Orjeda G."/>
            <person name="Samain S."/>
            <person name="Cattolico L."/>
            <person name="Pelletier E."/>
            <person name="Couloux A."/>
            <person name="Segurens B."/>
            <person name="Wincker P."/>
            <person name="D'Hont A."/>
            <person name="Scarpelli C."/>
            <person name="Weissenbach J."/>
            <person name="Salanoubat M."/>
            <person name="Quetier F."/>
            <person name="Yu Y."/>
            <person name="Kim H.R."/>
            <person name="Rambo T."/>
            <person name="Currie J."/>
            <person name="Collura K."/>
            <person name="Luo M."/>
            <person name="Yang T."/>
            <person name="Ammiraju J.S.S."/>
            <person name="Engler F."/>
            <person name="Soderlund C."/>
            <person name="Wing R.A."/>
            <person name="Palmer L.E."/>
            <person name="de la Bastide M."/>
            <person name="Spiegel L."/>
            <person name="Nascimento L."/>
            <person name="Zutavern T."/>
            <person name="O'Shaughnessy A."/>
            <person name="Dike S."/>
            <person name="Dedhia N."/>
            <person name="Preston R."/>
            <person name="Balija V."/>
            <person name="McCombie W.R."/>
            <person name="Chow T."/>
            <person name="Chen H."/>
            <person name="Chung M."/>
            <person name="Chen C."/>
            <person name="Shaw J."/>
            <person name="Wu H."/>
            <person name="Hsiao K."/>
            <person name="Chao Y."/>
            <person name="Chu M."/>
            <person name="Cheng C."/>
            <person name="Hour A."/>
            <person name="Lee P."/>
            <person name="Lin S."/>
            <person name="Lin Y."/>
            <person name="Liou J."/>
            <person name="Liu S."/>
            <person name="Hsing Y."/>
            <person name="Raghuvanshi S."/>
            <person name="Mohanty A."/>
            <person name="Bharti A.K."/>
            <person name="Gaur A."/>
            <person name="Gupta V."/>
            <person name="Kumar D."/>
            <person name="Ravi V."/>
            <person name="Vij S."/>
            <person name="Kapur A."/>
            <person name="Khurana P."/>
            <person name="Khurana P."/>
            <person name="Khurana J.P."/>
            <person name="Tyagi A.K."/>
            <person name="Gaikwad K."/>
            <person name="Singh A."/>
            <person name="Dalal V."/>
            <person name="Srivastava S."/>
            <person name="Dixit A."/>
            <person name="Pal A.K."/>
            <person name="Ghazi I.A."/>
            <person name="Yadav M."/>
            <person name="Pandit A."/>
            <person name="Bhargava A."/>
            <person name="Sureshbabu K."/>
            <person name="Batra K."/>
            <person name="Sharma T.R."/>
            <person name="Mohapatra T."/>
            <person name="Singh N.K."/>
            <person name="Messing J."/>
            <person name="Nelson A.B."/>
            <person name="Fuks G."/>
            <person name="Kavchok S."/>
            <person name="Keizer G."/>
            <person name="Linton E."/>
            <person name="Llaca V."/>
            <person name="Song R."/>
            <person name="Tanyolac B."/>
            <person name="Young S."/>
            <person name="Ho-Il K."/>
            <person name="Hahn J.H."/>
            <person name="Sangsakoo G."/>
            <person name="Vanavichit A."/>
            <person name="de Mattos Luiz.A.T."/>
            <person name="Zimmer P.D."/>
            <person name="Malone G."/>
            <person name="Dellagostin O."/>
            <person name="de Oliveira A.C."/>
            <person name="Bevan M."/>
            <person name="Bancroft I."/>
            <person name="Minx P."/>
            <person name="Cordum H."/>
            <person name="Wilson R."/>
            <person name="Cheng Z."/>
            <person name="Jin W."/>
            <person name="Jiang J."/>
            <person name="Leong S.A."/>
            <person name="Iwama H."/>
            <person name="Gojobori T."/>
            <person name="Itoh T."/>
            <person name="Niimura Y."/>
            <person name="Fujii Y."/>
            <person name="Habara T."/>
            <person name="Sakai H."/>
            <person name="Sato Y."/>
            <person name="Wilson G."/>
            <person name="Kumar K."/>
            <person name="McCouch S."/>
            <person name="Juretic N."/>
            <person name="Hoen D."/>
            <person name="Wright S."/>
            <person name="Bruskiewich R."/>
            <person name="Bureau T."/>
            <person name="Miyao A."/>
            <person name="Hirochika H."/>
            <person name="Nishikawa T."/>
            <person name="Kadowaki K."/>
            <person name="Sugiura M."/>
            <person name="Burr B."/>
            <person name="Sasaki T."/>
        </authorList>
    </citation>
    <scope>NUCLEOTIDE SEQUENCE [LARGE SCALE GENOMIC DNA]</scope>
    <source>
        <strain evidence="2">cv. Nipponbare</strain>
    </source>
</reference>
<name>A0A0N7KI86_ORYSJ</name>
<dbReference type="AlphaFoldDB" id="A0A0N7KI86"/>